<feature type="transmembrane region" description="Helical" evidence="1">
    <location>
        <begin position="6"/>
        <end position="22"/>
    </location>
</feature>
<keyword evidence="1" id="KW-0812">Transmembrane</keyword>
<evidence type="ECO:0000313" key="3">
    <source>
        <dbReference type="Proteomes" id="UP000319619"/>
    </source>
</evidence>
<name>A0A532V5C8_UNCL8</name>
<sequence length="124" mass="14164">MIIYQIGIIFLVIVSLIGIYSLKSRVLKSLIMALTSGVLILVCGALYHLIAQNEALRELIIIPTDFKPSMPPPDYIQYMLYLGEKVRDYSQALELTFWMLLIFALIAPFVGYFRRDTTETNLTN</sequence>
<proteinExistence type="predicted"/>
<accession>A0A532V5C8</accession>
<protein>
    <submittedName>
        <fullName evidence="2">Uncharacterized protein</fullName>
    </submittedName>
</protein>
<gene>
    <name evidence="2" type="ORF">CEE37_01580</name>
</gene>
<organism evidence="2 3">
    <name type="scientific">candidate division LCP-89 bacterium B3_LCP</name>
    <dbReference type="NCBI Taxonomy" id="2012998"/>
    <lineage>
        <taxon>Bacteria</taxon>
        <taxon>Pseudomonadati</taxon>
        <taxon>Bacteria division LCP-89</taxon>
    </lineage>
</organism>
<keyword evidence="1" id="KW-0472">Membrane</keyword>
<comment type="caution">
    <text evidence="2">The sequence shown here is derived from an EMBL/GenBank/DDBJ whole genome shotgun (WGS) entry which is preliminary data.</text>
</comment>
<evidence type="ECO:0000313" key="2">
    <source>
        <dbReference type="EMBL" id="TKJ42399.1"/>
    </source>
</evidence>
<keyword evidence="1" id="KW-1133">Transmembrane helix</keyword>
<feature type="transmembrane region" description="Helical" evidence="1">
    <location>
        <begin position="95"/>
        <end position="113"/>
    </location>
</feature>
<dbReference type="Proteomes" id="UP000319619">
    <property type="component" value="Unassembled WGS sequence"/>
</dbReference>
<dbReference type="AlphaFoldDB" id="A0A532V5C8"/>
<feature type="transmembrane region" description="Helical" evidence="1">
    <location>
        <begin position="29"/>
        <end position="50"/>
    </location>
</feature>
<dbReference type="EMBL" id="NJBN01000001">
    <property type="protein sequence ID" value="TKJ42399.1"/>
    <property type="molecule type" value="Genomic_DNA"/>
</dbReference>
<evidence type="ECO:0000256" key="1">
    <source>
        <dbReference type="SAM" id="Phobius"/>
    </source>
</evidence>
<reference evidence="2 3" key="1">
    <citation type="submission" date="2017-06" db="EMBL/GenBank/DDBJ databases">
        <title>Novel microbial phyla capable of carbon fixation and sulfur reduction in deep-sea sediments.</title>
        <authorList>
            <person name="Huang J."/>
            <person name="Baker B."/>
            <person name="Wang Y."/>
        </authorList>
    </citation>
    <scope>NUCLEOTIDE SEQUENCE [LARGE SCALE GENOMIC DNA]</scope>
    <source>
        <strain evidence="2">B3_LCP</strain>
    </source>
</reference>